<dbReference type="EMBL" id="LT554895">
    <property type="protein sequence ID" value="SAM08619.1"/>
    <property type="molecule type" value="Genomic_DNA"/>
</dbReference>
<evidence type="ECO:0000313" key="2">
    <source>
        <dbReference type="Proteomes" id="UP000078561"/>
    </source>
</evidence>
<proteinExistence type="predicted"/>
<dbReference type="Proteomes" id="UP000078561">
    <property type="component" value="Unassembled WGS sequence"/>
</dbReference>
<dbReference type="AlphaFoldDB" id="A0A168SLW8"/>
<accession>A0A168SLW8</accession>
<evidence type="ECO:0000313" key="1">
    <source>
        <dbReference type="EMBL" id="SAM08619.1"/>
    </source>
</evidence>
<reference evidence="1" key="1">
    <citation type="submission" date="2016-04" db="EMBL/GenBank/DDBJ databases">
        <authorList>
            <person name="Evans L.H."/>
            <person name="Alamgir A."/>
            <person name="Owens N."/>
            <person name="Weber N.D."/>
            <person name="Virtaneva K."/>
            <person name="Barbian K."/>
            <person name="Babar A."/>
            <person name="Rosenke K."/>
        </authorList>
    </citation>
    <scope>NUCLEOTIDE SEQUENCE [LARGE SCALE GENOMIC DNA]</scope>
    <source>
        <strain evidence="1">CBS 101.48</strain>
    </source>
</reference>
<protein>
    <submittedName>
        <fullName evidence="1">Uncharacterized protein</fullName>
    </submittedName>
</protein>
<dbReference type="InParanoid" id="A0A168SLW8"/>
<gene>
    <name evidence="1" type="primary">ABSGL_14282.1 scaffold 14385</name>
</gene>
<dbReference type="OMA" id="YQPRRAD"/>
<name>A0A168SLW8_ABSGL</name>
<keyword evidence="2" id="KW-1185">Reference proteome</keyword>
<sequence length="81" mass="9186">MSSPTIPSSLIYQSTRIDSDTKTKRQYAANVLQQYSFQALHALQHNQTPAKSRLDMMRLMTGLPKSVQDGSQYRKPSVTKQ</sequence>
<organism evidence="1">
    <name type="scientific">Absidia glauca</name>
    <name type="common">Pin mould</name>
    <dbReference type="NCBI Taxonomy" id="4829"/>
    <lineage>
        <taxon>Eukaryota</taxon>
        <taxon>Fungi</taxon>
        <taxon>Fungi incertae sedis</taxon>
        <taxon>Mucoromycota</taxon>
        <taxon>Mucoromycotina</taxon>
        <taxon>Mucoromycetes</taxon>
        <taxon>Mucorales</taxon>
        <taxon>Cunninghamellaceae</taxon>
        <taxon>Absidia</taxon>
    </lineage>
</organism>
<dbReference type="OrthoDB" id="2381563at2759"/>